<sequence length="142" mass="16352">MNRKLPVVAAFVTVFTATSALAWWGEGDNEDPKNNEYKYEHRDCGKKREQGFKGRFGKKNLKEYMAREFTADEIRTLASARLLMKGNSNVKVGEVKANDQGYTVSIVTKDDSLVKEWALAKNGMPLDRFERIQKRMEKKEKQ</sequence>
<proteinExistence type="predicted"/>
<gene>
    <name evidence="2" type="ORF">GZ78_17900</name>
</gene>
<feature type="chain" id="PRO_5001760767" evidence="1">
    <location>
        <begin position="23"/>
        <end position="142"/>
    </location>
</feature>
<organism evidence="2 3">
    <name type="scientific">Endozoicomonas numazuensis</name>
    <dbReference type="NCBI Taxonomy" id="1137799"/>
    <lineage>
        <taxon>Bacteria</taxon>
        <taxon>Pseudomonadati</taxon>
        <taxon>Pseudomonadota</taxon>
        <taxon>Gammaproteobacteria</taxon>
        <taxon>Oceanospirillales</taxon>
        <taxon>Endozoicomonadaceae</taxon>
        <taxon>Endozoicomonas</taxon>
    </lineage>
</organism>
<keyword evidence="1" id="KW-0732">Signal</keyword>
<dbReference type="EMBL" id="JOKH01000003">
    <property type="protein sequence ID" value="KEQ17602.1"/>
    <property type="molecule type" value="Genomic_DNA"/>
</dbReference>
<dbReference type="RefSeq" id="WP_034838054.1">
    <property type="nucleotide sequence ID" value="NZ_JOKH01000003.1"/>
</dbReference>
<accession>A0A081NGM9</accession>
<dbReference type="Proteomes" id="UP000028073">
    <property type="component" value="Unassembled WGS sequence"/>
</dbReference>
<name>A0A081NGM9_9GAMM</name>
<feature type="signal peptide" evidence="1">
    <location>
        <begin position="1"/>
        <end position="22"/>
    </location>
</feature>
<comment type="caution">
    <text evidence="2">The sequence shown here is derived from an EMBL/GenBank/DDBJ whole genome shotgun (WGS) entry which is preliminary data.</text>
</comment>
<protein>
    <submittedName>
        <fullName evidence="2">Uncharacterized protein</fullName>
    </submittedName>
</protein>
<dbReference type="STRING" id="1137799.GZ78_17900"/>
<keyword evidence="3" id="KW-1185">Reference proteome</keyword>
<evidence type="ECO:0000313" key="3">
    <source>
        <dbReference type="Proteomes" id="UP000028073"/>
    </source>
</evidence>
<evidence type="ECO:0000256" key="1">
    <source>
        <dbReference type="SAM" id="SignalP"/>
    </source>
</evidence>
<dbReference type="OrthoDB" id="6198720at2"/>
<dbReference type="AlphaFoldDB" id="A0A081NGM9"/>
<reference evidence="2 3" key="1">
    <citation type="submission" date="2014-06" db="EMBL/GenBank/DDBJ databases">
        <title>Whole Genome Sequences of Three Symbiotic Endozoicomonas Bacteria.</title>
        <authorList>
            <person name="Neave M.J."/>
            <person name="Apprill A."/>
            <person name="Voolstra C.R."/>
        </authorList>
    </citation>
    <scope>NUCLEOTIDE SEQUENCE [LARGE SCALE GENOMIC DNA]</scope>
    <source>
        <strain evidence="2 3">DSM 25634</strain>
    </source>
</reference>
<evidence type="ECO:0000313" key="2">
    <source>
        <dbReference type="EMBL" id="KEQ17602.1"/>
    </source>
</evidence>